<dbReference type="CDD" id="cd07820">
    <property type="entry name" value="SRPBCC_3"/>
    <property type="match status" value="1"/>
</dbReference>
<dbReference type="SUPFAM" id="SSF55961">
    <property type="entry name" value="Bet v1-like"/>
    <property type="match status" value="1"/>
</dbReference>
<organism evidence="1 2">
    <name type="scientific">Cyclobacterium qasimii</name>
    <dbReference type="NCBI Taxonomy" id="1350429"/>
    <lineage>
        <taxon>Bacteria</taxon>
        <taxon>Pseudomonadati</taxon>
        <taxon>Bacteroidota</taxon>
        <taxon>Cytophagia</taxon>
        <taxon>Cytophagales</taxon>
        <taxon>Cyclobacteriaceae</taxon>
        <taxon>Cyclobacterium</taxon>
    </lineage>
</organism>
<evidence type="ECO:0000313" key="2">
    <source>
        <dbReference type="Proteomes" id="UP000321301"/>
    </source>
</evidence>
<reference evidence="1 2" key="1">
    <citation type="submission" date="2019-07" db="EMBL/GenBank/DDBJ databases">
        <title>Whole genome shotgun sequence of Cyclobacterium qasimii NBRC 106168.</title>
        <authorList>
            <person name="Hosoyama A."/>
            <person name="Uohara A."/>
            <person name="Ohji S."/>
            <person name="Ichikawa N."/>
        </authorList>
    </citation>
    <scope>NUCLEOTIDE SEQUENCE [LARGE SCALE GENOMIC DNA]</scope>
    <source>
        <strain evidence="1 2">NBRC 106168</strain>
    </source>
</reference>
<sequence>MEVIVLQTIIKAPIERCFDLSRSIDLHKVSTAHTKEEAIDGVITGLINLDEYVTWKAVHFGISQKLTTKITEFHSPSYFMDEMVHGSFKSFKHYHYFEATENGTVMTDRFEFIAPMGIIGRWANAIFLKKYMKEFLIKRNETIREFAESDKWKLVLG</sequence>
<dbReference type="AlphaFoldDB" id="A0A512C786"/>
<dbReference type="EMBL" id="BJYV01000001">
    <property type="protein sequence ID" value="GEO20076.1"/>
    <property type="molecule type" value="Genomic_DNA"/>
</dbReference>
<name>A0A512C786_9BACT</name>
<gene>
    <name evidence="1" type="ORF">CQA01_06100</name>
</gene>
<dbReference type="Proteomes" id="UP000321301">
    <property type="component" value="Unassembled WGS sequence"/>
</dbReference>
<dbReference type="InterPro" id="IPR023393">
    <property type="entry name" value="START-like_dom_sf"/>
</dbReference>
<keyword evidence="2" id="KW-1185">Reference proteome</keyword>
<evidence type="ECO:0000313" key="1">
    <source>
        <dbReference type="EMBL" id="GEO20076.1"/>
    </source>
</evidence>
<protein>
    <recommendedName>
        <fullName evidence="3">Cell division protein</fullName>
    </recommendedName>
</protein>
<evidence type="ECO:0008006" key="3">
    <source>
        <dbReference type="Google" id="ProtNLM"/>
    </source>
</evidence>
<accession>A0A512C786</accession>
<proteinExistence type="predicted"/>
<dbReference type="Gene3D" id="3.30.530.20">
    <property type="match status" value="1"/>
</dbReference>
<dbReference type="RefSeq" id="WP_020891447.1">
    <property type="nucleotide sequence ID" value="NZ_BJYV01000001.1"/>
</dbReference>
<comment type="caution">
    <text evidence="1">The sequence shown here is derived from an EMBL/GenBank/DDBJ whole genome shotgun (WGS) entry which is preliminary data.</text>
</comment>